<keyword evidence="2" id="KW-1185">Reference proteome</keyword>
<dbReference type="RefSeq" id="WP_182849450.1">
    <property type="nucleotide sequence ID" value="NZ_BAAALP010000086.1"/>
</dbReference>
<dbReference type="Proteomes" id="UP000572680">
    <property type="component" value="Unassembled WGS sequence"/>
</dbReference>
<proteinExistence type="predicted"/>
<dbReference type="PANTHER" id="PTHR39335:SF1">
    <property type="entry name" value="BLL4220 PROTEIN"/>
    <property type="match status" value="1"/>
</dbReference>
<evidence type="ECO:0000313" key="1">
    <source>
        <dbReference type="EMBL" id="MBA8957649.1"/>
    </source>
</evidence>
<evidence type="ECO:0000313" key="2">
    <source>
        <dbReference type="Proteomes" id="UP000572680"/>
    </source>
</evidence>
<dbReference type="InterPro" id="IPR005297">
    <property type="entry name" value="Lipoprotein_repeat"/>
</dbReference>
<accession>A0A7W3M0A9</accession>
<gene>
    <name evidence="1" type="ORF">HNR61_009344</name>
</gene>
<dbReference type="GO" id="GO:0043448">
    <property type="term" value="P:alkane catabolic process"/>
    <property type="evidence" value="ECO:0007669"/>
    <property type="project" value="TreeGrafter"/>
</dbReference>
<comment type="caution">
    <text evidence="1">The sequence shown here is derived from an EMBL/GenBank/DDBJ whole genome shotgun (WGS) entry which is preliminary data.</text>
</comment>
<dbReference type="Pfam" id="PF03640">
    <property type="entry name" value="Lipoprotein_15"/>
    <property type="match status" value="2"/>
</dbReference>
<sequence length="182" mass="19026">MGETSAAPGAVLAALLVTAGTLAGGCSRDGGGDMAAPGRTLPAPGERPAAVRMGTTARGRALVDEMGRALYRFARDGRGRPTCRGDCAAMWPPFTAGRPPRAGEGARADLVGVVRRADGRLQATYAGHPLYRYVRDDGLPTEAEGHDLWDHGAEWYLLDAAGRPLPPDGGGLRRVPREGADR</sequence>
<protein>
    <submittedName>
        <fullName evidence="1">Putative lipoprotein with Yx(FWY)xxD motif</fullName>
    </submittedName>
</protein>
<name>A0A7W3M0A9_ACTNM</name>
<dbReference type="EMBL" id="JACJIA010000027">
    <property type="protein sequence ID" value="MBA8957649.1"/>
    <property type="molecule type" value="Genomic_DNA"/>
</dbReference>
<dbReference type="AlphaFoldDB" id="A0A7W3M0A9"/>
<keyword evidence="1" id="KW-0449">Lipoprotein</keyword>
<dbReference type="PANTHER" id="PTHR39335">
    <property type="entry name" value="BLL4220 PROTEIN"/>
    <property type="match status" value="1"/>
</dbReference>
<reference evidence="1 2" key="1">
    <citation type="submission" date="2020-08" db="EMBL/GenBank/DDBJ databases">
        <title>Genomic Encyclopedia of Type Strains, Phase IV (KMG-IV): sequencing the most valuable type-strain genomes for metagenomic binning, comparative biology and taxonomic classification.</title>
        <authorList>
            <person name="Goeker M."/>
        </authorList>
    </citation>
    <scope>NUCLEOTIDE SEQUENCE [LARGE SCALE GENOMIC DNA]</scope>
    <source>
        <strain evidence="1 2">DSM 44197</strain>
    </source>
</reference>
<organism evidence="1 2">
    <name type="scientific">Actinomadura namibiensis</name>
    <dbReference type="NCBI Taxonomy" id="182080"/>
    <lineage>
        <taxon>Bacteria</taxon>
        <taxon>Bacillati</taxon>
        <taxon>Actinomycetota</taxon>
        <taxon>Actinomycetes</taxon>
        <taxon>Streptosporangiales</taxon>
        <taxon>Thermomonosporaceae</taxon>
        <taxon>Actinomadura</taxon>
    </lineage>
</organism>